<dbReference type="InterPro" id="IPR050682">
    <property type="entry name" value="ModA/WtpA"/>
</dbReference>
<dbReference type="Pfam" id="PF13531">
    <property type="entry name" value="SBP_bac_11"/>
    <property type="match status" value="1"/>
</dbReference>
<evidence type="ECO:0000313" key="5">
    <source>
        <dbReference type="EMBL" id="SEG10266.1"/>
    </source>
</evidence>
<sequence length="319" mass="32781">MRQQTFPWQMRNYHRARARVLRRGREGEFSVTTRRTRPAHPHIRRAPGLCAIAGGAALLLALSACSSSSDTSSSDPSSSAAPSGSASATGAQKKVSGTVVVFAAASLKETFTTLGKDFQQAYPGTKVVFSFGGSDQLAASITGGAPADVFAAASPATMKTVTDKGDASGTPSDFVRNQLEIATLPGNPKHISSLKDLTGSGLSVVLCAKTVPCGAAAQTALTASGLKLTPKSYEQDVKSALTKVELKEADAAVVYKTDVNSAGGKVQGVNFPESAKAINEYPIAPLKGAPNPDGAAAFIALVKSAEGQKVLTQAGFLNP</sequence>
<reference evidence="5 6" key="1">
    <citation type="submission" date="2016-10" db="EMBL/GenBank/DDBJ databases">
        <authorList>
            <person name="de Groot N.N."/>
        </authorList>
    </citation>
    <scope>NUCLEOTIDE SEQUENCE [LARGE SCALE GENOMIC DNA]</scope>
    <source>
        <strain evidence="5 6">CGMCC 4.2023</strain>
    </source>
</reference>
<proteinExistence type="inferred from homology"/>
<evidence type="ECO:0000256" key="3">
    <source>
        <dbReference type="ARBA" id="ARBA00022729"/>
    </source>
</evidence>
<name>A0A1H5XGE4_9ACTN</name>
<dbReference type="GO" id="GO:0046872">
    <property type="term" value="F:metal ion binding"/>
    <property type="evidence" value="ECO:0007669"/>
    <property type="project" value="UniProtKB-KW"/>
</dbReference>
<feature type="region of interest" description="Disordered" evidence="4">
    <location>
        <begin position="71"/>
        <end position="90"/>
    </location>
</feature>
<dbReference type="PANTHER" id="PTHR30632">
    <property type="entry name" value="MOLYBDATE-BINDING PERIPLASMIC PROTEIN"/>
    <property type="match status" value="1"/>
</dbReference>
<dbReference type="CDD" id="cd13538">
    <property type="entry name" value="PBP2_ModA_like_1"/>
    <property type="match status" value="1"/>
</dbReference>
<dbReference type="Gene3D" id="3.40.190.10">
    <property type="entry name" value="Periplasmic binding protein-like II"/>
    <property type="match status" value="2"/>
</dbReference>
<organism evidence="5 6">
    <name type="scientific">Actinacidiphila yanglinensis</name>
    <dbReference type="NCBI Taxonomy" id="310779"/>
    <lineage>
        <taxon>Bacteria</taxon>
        <taxon>Bacillati</taxon>
        <taxon>Actinomycetota</taxon>
        <taxon>Actinomycetes</taxon>
        <taxon>Kitasatosporales</taxon>
        <taxon>Streptomycetaceae</taxon>
        <taxon>Actinacidiphila</taxon>
    </lineage>
</organism>
<dbReference type="SUPFAM" id="SSF53850">
    <property type="entry name" value="Periplasmic binding protein-like II"/>
    <property type="match status" value="1"/>
</dbReference>
<evidence type="ECO:0000256" key="4">
    <source>
        <dbReference type="SAM" id="MobiDB-lite"/>
    </source>
</evidence>
<evidence type="ECO:0000256" key="2">
    <source>
        <dbReference type="ARBA" id="ARBA00022723"/>
    </source>
</evidence>
<evidence type="ECO:0000313" key="6">
    <source>
        <dbReference type="Proteomes" id="UP000236754"/>
    </source>
</evidence>
<keyword evidence="3" id="KW-0732">Signal</keyword>
<dbReference type="EMBL" id="FNVU01000003">
    <property type="protein sequence ID" value="SEG10266.1"/>
    <property type="molecule type" value="Genomic_DNA"/>
</dbReference>
<gene>
    <name evidence="5" type="ORF">SAMN05216223_103236</name>
</gene>
<dbReference type="NCBIfam" id="TIGR01256">
    <property type="entry name" value="modA"/>
    <property type="match status" value="1"/>
</dbReference>
<dbReference type="PANTHER" id="PTHR30632:SF0">
    <property type="entry name" value="SULFATE-BINDING PROTEIN"/>
    <property type="match status" value="1"/>
</dbReference>
<accession>A0A1H5XGE4</accession>
<dbReference type="InterPro" id="IPR005950">
    <property type="entry name" value="ModA"/>
</dbReference>
<keyword evidence="2" id="KW-0479">Metal-binding</keyword>
<keyword evidence="6" id="KW-1185">Reference proteome</keyword>
<dbReference type="AlphaFoldDB" id="A0A1H5XGE4"/>
<comment type="similarity">
    <text evidence="1">Belongs to the bacterial solute-binding protein ModA family.</text>
</comment>
<protein>
    <submittedName>
        <fullName evidence="5">Molybdate transport system substrate-binding protein</fullName>
    </submittedName>
</protein>
<evidence type="ECO:0000256" key="1">
    <source>
        <dbReference type="ARBA" id="ARBA00009175"/>
    </source>
</evidence>
<dbReference type="GO" id="GO:0030973">
    <property type="term" value="F:molybdate ion binding"/>
    <property type="evidence" value="ECO:0007669"/>
    <property type="project" value="TreeGrafter"/>
</dbReference>
<dbReference type="Proteomes" id="UP000236754">
    <property type="component" value="Unassembled WGS sequence"/>
</dbReference>
<dbReference type="GO" id="GO:0015689">
    <property type="term" value="P:molybdate ion transport"/>
    <property type="evidence" value="ECO:0007669"/>
    <property type="project" value="InterPro"/>
</dbReference>